<dbReference type="AlphaFoldDB" id="A0A5C3NEM6"/>
<gene>
    <name evidence="1" type="ORF">OE88DRAFT_1655184</name>
</gene>
<proteinExistence type="predicted"/>
<evidence type="ECO:0000313" key="2">
    <source>
        <dbReference type="Proteomes" id="UP000305948"/>
    </source>
</evidence>
<accession>A0A5C3NEM6</accession>
<organism evidence="1 2">
    <name type="scientific">Heliocybe sulcata</name>
    <dbReference type="NCBI Taxonomy" id="5364"/>
    <lineage>
        <taxon>Eukaryota</taxon>
        <taxon>Fungi</taxon>
        <taxon>Dikarya</taxon>
        <taxon>Basidiomycota</taxon>
        <taxon>Agaricomycotina</taxon>
        <taxon>Agaricomycetes</taxon>
        <taxon>Gloeophyllales</taxon>
        <taxon>Gloeophyllaceae</taxon>
        <taxon>Heliocybe</taxon>
    </lineage>
</organism>
<keyword evidence="2" id="KW-1185">Reference proteome</keyword>
<reference evidence="1 2" key="1">
    <citation type="journal article" date="2019" name="Nat. Ecol. Evol.">
        <title>Megaphylogeny resolves global patterns of mushroom evolution.</title>
        <authorList>
            <person name="Varga T."/>
            <person name="Krizsan K."/>
            <person name="Foldi C."/>
            <person name="Dima B."/>
            <person name="Sanchez-Garcia M."/>
            <person name="Sanchez-Ramirez S."/>
            <person name="Szollosi G.J."/>
            <person name="Szarkandi J.G."/>
            <person name="Papp V."/>
            <person name="Albert L."/>
            <person name="Andreopoulos W."/>
            <person name="Angelini C."/>
            <person name="Antonin V."/>
            <person name="Barry K.W."/>
            <person name="Bougher N.L."/>
            <person name="Buchanan P."/>
            <person name="Buyck B."/>
            <person name="Bense V."/>
            <person name="Catcheside P."/>
            <person name="Chovatia M."/>
            <person name="Cooper J."/>
            <person name="Damon W."/>
            <person name="Desjardin D."/>
            <person name="Finy P."/>
            <person name="Geml J."/>
            <person name="Haridas S."/>
            <person name="Hughes K."/>
            <person name="Justo A."/>
            <person name="Karasinski D."/>
            <person name="Kautmanova I."/>
            <person name="Kiss B."/>
            <person name="Kocsube S."/>
            <person name="Kotiranta H."/>
            <person name="LaButti K.M."/>
            <person name="Lechner B.E."/>
            <person name="Liimatainen K."/>
            <person name="Lipzen A."/>
            <person name="Lukacs Z."/>
            <person name="Mihaltcheva S."/>
            <person name="Morgado L.N."/>
            <person name="Niskanen T."/>
            <person name="Noordeloos M.E."/>
            <person name="Ohm R.A."/>
            <person name="Ortiz-Santana B."/>
            <person name="Ovrebo C."/>
            <person name="Racz N."/>
            <person name="Riley R."/>
            <person name="Savchenko A."/>
            <person name="Shiryaev A."/>
            <person name="Soop K."/>
            <person name="Spirin V."/>
            <person name="Szebenyi C."/>
            <person name="Tomsovsky M."/>
            <person name="Tulloss R.E."/>
            <person name="Uehling J."/>
            <person name="Grigoriev I.V."/>
            <person name="Vagvolgyi C."/>
            <person name="Papp T."/>
            <person name="Martin F.M."/>
            <person name="Miettinen O."/>
            <person name="Hibbett D.S."/>
            <person name="Nagy L.G."/>
        </authorList>
    </citation>
    <scope>NUCLEOTIDE SEQUENCE [LARGE SCALE GENOMIC DNA]</scope>
    <source>
        <strain evidence="1 2">OMC1185</strain>
    </source>
</reference>
<sequence>MKRGLSRSGYSSQLRQGTKDARYYAELAFGEARARYYCRAEHSDYIQVQFMRLAPVTFCVP</sequence>
<dbReference type="EMBL" id="ML213506">
    <property type="protein sequence ID" value="TFK54488.1"/>
    <property type="molecule type" value="Genomic_DNA"/>
</dbReference>
<name>A0A5C3NEM6_9AGAM</name>
<protein>
    <submittedName>
        <fullName evidence="1">Uncharacterized protein</fullName>
    </submittedName>
</protein>
<evidence type="ECO:0000313" key="1">
    <source>
        <dbReference type="EMBL" id="TFK54488.1"/>
    </source>
</evidence>
<dbReference type="Proteomes" id="UP000305948">
    <property type="component" value="Unassembled WGS sequence"/>
</dbReference>